<evidence type="ECO:0000259" key="4">
    <source>
        <dbReference type="Pfam" id="PF02570"/>
    </source>
</evidence>
<dbReference type="SUPFAM" id="SSF63965">
    <property type="entry name" value="Precorrin-8X methylmutase CbiC/CobH"/>
    <property type="match status" value="1"/>
</dbReference>
<evidence type="ECO:0000256" key="3">
    <source>
        <dbReference type="ARBA" id="ARBA00023235"/>
    </source>
</evidence>
<keyword evidence="6" id="KW-1185">Reference proteome</keyword>
<dbReference type="STRING" id="861450.HMPREF0080_00130"/>
<accession>G9YES0</accession>
<evidence type="ECO:0000313" key="6">
    <source>
        <dbReference type="Proteomes" id="UP000005481"/>
    </source>
</evidence>
<keyword evidence="3" id="KW-0413">Isomerase</keyword>
<reference evidence="5 6" key="1">
    <citation type="submission" date="2011-08" db="EMBL/GenBank/DDBJ databases">
        <authorList>
            <person name="Weinstock G."/>
            <person name="Sodergren E."/>
            <person name="Clifton S."/>
            <person name="Fulton L."/>
            <person name="Fulton B."/>
            <person name="Courtney L."/>
            <person name="Fronick C."/>
            <person name="Harrison M."/>
            <person name="Strong C."/>
            <person name="Farmer C."/>
            <person name="Delahaunty K."/>
            <person name="Markovic C."/>
            <person name="Hall O."/>
            <person name="Minx P."/>
            <person name="Tomlinson C."/>
            <person name="Mitreva M."/>
            <person name="Hou S."/>
            <person name="Chen J."/>
            <person name="Wollam A."/>
            <person name="Pepin K.H."/>
            <person name="Johnson M."/>
            <person name="Bhonagiri V."/>
            <person name="Zhang X."/>
            <person name="Suruliraj S."/>
            <person name="Warren W."/>
            <person name="Chinwalla A."/>
            <person name="Mardis E.R."/>
            <person name="Wilson R.K."/>
        </authorList>
    </citation>
    <scope>NUCLEOTIDE SEQUENCE [LARGE SCALE GENOMIC DNA]</scope>
    <source>
        <strain evidence="5 6">F0357</strain>
    </source>
</reference>
<dbReference type="Proteomes" id="UP000005481">
    <property type="component" value="Unassembled WGS sequence"/>
</dbReference>
<dbReference type="InterPro" id="IPR036588">
    <property type="entry name" value="CobH/CbiC_sf"/>
</dbReference>
<protein>
    <recommendedName>
        <fullName evidence="4">Cobalamin biosynthesis precorrin-8X methylmutase CobH/CbiC domain-containing protein</fullName>
    </recommendedName>
</protein>
<dbReference type="Pfam" id="PF02570">
    <property type="entry name" value="CbiC"/>
    <property type="match status" value="1"/>
</dbReference>
<name>G9YES0_9FIRM</name>
<feature type="domain" description="Cobalamin biosynthesis precorrin-8X methylmutase CobH/CbiC" evidence="4">
    <location>
        <begin position="10"/>
        <end position="52"/>
    </location>
</feature>
<evidence type="ECO:0000256" key="1">
    <source>
        <dbReference type="ARBA" id="ARBA00004953"/>
    </source>
</evidence>
<comment type="caution">
    <text evidence="5">The sequence shown here is derived from an EMBL/GenBank/DDBJ whole genome shotgun (WGS) entry which is preliminary data.</text>
</comment>
<dbReference type="HOGENOM" id="CLU_2894041_0_0_9"/>
<evidence type="ECO:0000256" key="2">
    <source>
        <dbReference type="ARBA" id="ARBA00022573"/>
    </source>
</evidence>
<dbReference type="UniPathway" id="UPA00148"/>
<gene>
    <name evidence="5" type="ORF">HMPREF0080_00130</name>
</gene>
<dbReference type="EMBL" id="AGCJ01000005">
    <property type="protein sequence ID" value="EHM43693.1"/>
    <property type="molecule type" value="Genomic_DNA"/>
</dbReference>
<dbReference type="AlphaFoldDB" id="G9YES0"/>
<dbReference type="GO" id="GO:0009236">
    <property type="term" value="P:cobalamin biosynthetic process"/>
    <property type="evidence" value="ECO:0007669"/>
    <property type="project" value="UniProtKB-UniPathway"/>
</dbReference>
<dbReference type="Gene3D" id="3.40.50.10230">
    <property type="entry name" value="Cobalamin biosynthesis CobH/CbiC, precorrin-8X methylmutase"/>
    <property type="match status" value="1"/>
</dbReference>
<dbReference type="eggNOG" id="COG2082">
    <property type="taxonomic scope" value="Bacteria"/>
</dbReference>
<dbReference type="InterPro" id="IPR003722">
    <property type="entry name" value="Cbl_synth_CobH/CbiC"/>
</dbReference>
<dbReference type="PATRIC" id="fig|861450.3.peg.123"/>
<evidence type="ECO:0000313" key="5">
    <source>
        <dbReference type="EMBL" id="EHM43693.1"/>
    </source>
</evidence>
<dbReference type="GO" id="GO:0016993">
    <property type="term" value="F:precorrin-8X methylmutase activity"/>
    <property type="evidence" value="ECO:0007669"/>
    <property type="project" value="InterPro"/>
</dbReference>
<sequence>MEIEHVLPADIEKRSMEIIDEELGEIQLEPEKIDIIKRVIHTSADFDYARICVSAMMPSLPL</sequence>
<keyword evidence="2" id="KW-0169">Cobalamin biosynthesis</keyword>
<comment type="pathway">
    <text evidence="1">Cofactor biosynthesis; adenosylcobalamin biosynthesis.</text>
</comment>
<organism evidence="5 6">
    <name type="scientific">Anaeroglobus geminatus F0357</name>
    <dbReference type="NCBI Taxonomy" id="861450"/>
    <lineage>
        <taxon>Bacteria</taxon>
        <taxon>Bacillati</taxon>
        <taxon>Bacillota</taxon>
        <taxon>Negativicutes</taxon>
        <taxon>Veillonellales</taxon>
        <taxon>Veillonellaceae</taxon>
        <taxon>Anaeroglobus</taxon>
    </lineage>
</organism>
<proteinExistence type="predicted"/>